<keyword evidence="3" id="KW-1185">Reference proteome</keyword>
<proteinExistence type="predicted"/>
<dbReference type="RefSeq" id="WP_109019010.1">
    <property type="nucleotide sequence ID" value="NZ_AP025028.1"/>
</dbReference>
<dbReference type="EMBL" id="AP025028">
    <property type="protein sequence ID" value="BDA79599.1"/>
    <property type="molecule type" value="Genomic_DNA"/>
</dbReference>
<organism evidence="2 3">
    <name type="scientific">Leptospira kobayashii</name>
    <dbReference type="NCBI Taxonomy" id="1917830"/>
    <lineage>
        <taxon>Bacteria</taxon>
        <taxon>Pseudomonadati</taxon>
        <taxon>Spirochaetota</taxon>
        <taxon>Spirochaetia</taxon>
        <taxon>Leptospirales</taxon>
        <taxon>Leptospiraceae</taxon>
        <taxon>Leptospira</taxon>
    </lineage>
</organism>
<evidence type="ECO:0000259" key="1">
    <source>
        <dbReference type="Pfam" id="PF08239"/>
    </source>
</evidence>
<accession>A0ABN6KGF7</accession>
<name>A0ABN6KGF7_9LEPT</name>
<feature type="domain" description="SH3b" evidence="1">
    <location>
        <begin position="192"/>
        <end position="250"/>
    </location>
</feature>
<dbReference type="Proteomes" id="UP000245263">
    <property type="component" value="Chromosome 1"/>
</dbReference>
<reference evidence="2 3" key="1">
    <citation type="submission" date="2021-08" db="EMBL/GenBank/DDBJ databases">
        <title>Complete genome sequence of Leptospira kobayashii strain E30.</title>
        <authorList>
            <person name="Nakao R."/>
            <person name="Nakamura S."/>
            <person name="Masuzawa T."/>
            <person name="Koizumi N."/>
        </authorList>
    </citation>
    <scope>NUCLEOTIDE SEQUENCE [LARGE SCALE GENOMIC DNA]</scope>
    <source>
        <strain evidence="2 3">E30</strain>
    </source>
</reference>
<protein>
    <recommendedName>
        <fullName evidence="1">SH3b domain-containing protein</fullName>
    </recommendedName>
</protein>
<evidence type="ECO:0000313" key="3">
    <source>
        <dbReference type="Proteomes" id="UP000245263"/>
    </source>
</evidence>
<sequence length="263" mass="30230">MWNKLIVVCLFVCSLFCGNQVEGEKEVGYDQGKKCIYASSGNQKINKISKYFHIKLDDVEKQGMDFYFLMSLDKVEFSFYSLSNNLTFPLVRVEDNVFLVPEKKVYLGLLFDKEDNKTYVWIENSKKNLFKDYEMIGSVDQKETSTTCLDRAKINSIYEGRKQEIGAGPEPDGGVFKLEVGYNRVTHDNILVRNKPDQNGKVISKLKKDSRIALLADTGIYAKIPPYGASHWVKVRLVDGRIGYVFGWFLLWEESFPDGYKLD</sequence>
<gene>
    <name evidence="2" type="ORF">LPTSP3_g25290</name>
</gene>
<dbReference type="Pfam" id="PF08239">
    <property type="entry name" value="SH3_3"/>
    <property type="match status" value="1"/>
</dbReference>
<dbReference type="Gene3D" id="2.30.30.40">
    <property type="entry name" value="SH3 Domains"/>
    <property type="match status" value="1"/>
</dbReference>
<dbReference type="InterPro" id="IPR003646">
    <property type="entry name" value="SH3-like_bac-type"/>
</dbReference>
<evidence type="ECO:0000313" key="2">
    <source>
        <dbReference type="EMBL" id="BDA79599.1"/>
    </source>
</evidence>